<reference evidence="1" key="1">
    <citation type="submission" date="2021-01" db="EMBL/GenBank/DDBJ databases">
        <authorList>
            <consortium name="Genoscope - CEA"/>
            <person name="William W."/>
        </authorList>
    </citation>
    <scope>NUCLEOTIDE SEQUENCE</scope>
</reference>
<dbReference type="OrthoDB" id="10343164at2759"/>
<dbReference type="AlphaFoldDB" id="A0A8S1K8Y3"/>
<gene>
    <name evidence="1" type="ORF">PSON_ATCC_30995.1.T0030499</name>
</gene>
<proteinExistence type="predicted"/>
<accession>A0A8S1K8Y3</accession>
<evidence type="ECO:0000313" key="2">
    <source>
        <dbReference type="Proteomes" id="UP000692954"/>
    </source>
</evidence>
<dbReference type="Proteomes" id="UP000692954">
    <property type="component" value="Unassembled WGS sequence"/>
</dbReference>
<organism evidence="1 2">
    <name type="scientific">Paramecium sonneborni</name>
    <dbReference type="NCBI Taxonomy" id="65129"/>
    <lineage>
        <taxon>Eukaryota</taxon>
        <taxon>Sar</taxon>
        <taxon>Alveolata</taxon>
        <taxon>Ciliophora</taxon>
        <taxon>Intramacronucleata</taxon>
        <taxon>Oligohymenophorea</taxon>
        <taxon>Peniculida</taxon>
        <taxon>Parameciidae</taxon>
        <taxon>Paramecium</taxon>
    </lineage>
</organism>
<keyword evidence="2" id="KW-1185">Reference proteome</keyword>
<name>A0A8S1K8Y3_9CILI</name>
<evidence type="ECO:0000313" key="1">
    <source>
        <dbReference type="EMBL" id="CAD8048962.1"/>
    </source>
</evidence>
<sequence>MQEKMYEKKNDQEYFVYILDNYCYAIIGNFIYQVSYACNALEFILGLRWYQFNGFGIDNNLYLKIKTFHLQLTKCDIKNPIMDLFNKILHLIWIDTSIEKLQAARLLYNQINNNQYQFSDKQICDLYSNLLQKIKTLKNKETFKQRVHIMKLDFIIFQLYEYQHFPDFKKNCNICKVCQQHKSKYFCSGCYFFTGKRWSLCLDGCFSKFHQDPSKYLIRKRMKYIK</sequence>
<protein>
    <submittedName>
        <fullName evidence="1">Uncharacterized protein</fullName>
    </submittedName>
</protein>
<dbReference type="EMBL" id="CAJJDN010000003">
    <property type="protein sequence ID" value="CAD8048962.1"/>
    <property type="molecule type" value="Genomic_DNA"/>
</dbReference>
<comment type="caution">
    <text evidence="1">The sequence shown here is derived from an EMBL/GenBank/DDBJ whole genome shotgun (WGS) entry which is preliminary data.</text>
</comment>